<dbReference type="InterPro" id="IPR017896">
    <property type="entry name" value="4Fe4S_Fe-S-bd"/>
</dbReference>
<evidence type="ECO:0000256" key="2">
    <source>
        <dbReference type="ARBA" id="ARBA00013529"/>
    </source>
</evidence>
<dbReference type="InterPro" id="IPR017900">
    <property type="entry name" value="4Fe4S_Fe_S_CS"/>
</dbReference>
<organism evidence="8 9">
    <name type="scientific">Selenihalanaerobacter shriftii</name>
    <dbReference type="NCBI Taxonomy" id="142842"/>
    <lineage>
        <taxon>Bacteria</taxon>
        <taxon>Bacillati</taxon>
        <taxon>Bacillota</taxon>
        <taxon>Clostridia</taxon>
        <taxon>Halanaerobiales</taxon>
        <taxon>Halobacteroidaceae</taxon>
        <taxon>Selenihalanaerobacter</taxon>
    </lineage>
</organism>
<feature type="domain" description="4Fe-4S ferredoxin-type" evidence="7">
    <location>
        <begin position="346"/>
        <end position="375"/>
    </location>
</feature>
<dbReference type="PROSITE" id="PS51379">
    <property type="entry name" value="4FE4S_FER_2"/>
    <property type="match status" value="2"/>
</dbReference>
<dbReference type="AlphaFoldDB" id="A0A1T4KPU6"/>
<dbReference type="Pfam" id="PF04015">
    <property type="entry name" value="DUF362"/>
    <property type="match status" value="1"/>
</dbReference>
<proteinExistence type="predicted"/>
<comment type="function">
    <text evidence="1">Ferredoxins are iron-sulfur proteins that transfer electrons in a wide variety of metabolic reactions.</text>
</comment>
<dbReference type="SUPFAM" id="SSF54862">
    <property type="entry name" value="4Fe-4S ferredoxins"/>
    <property type="match status" value="1"/>
</dbReference>
<evidence type="ECO:0000256" key="6">
    <source>
        <dbReference type="ARBA" id="ARBA00023014"/>
    </source>
</evidence>
<dbReference type="OrthoDB" id="9807879at2"/>
<evidence type="ECO:0000256" key="3">
    <source>
        <dbReference type="ARBA" id="ARBA00022485"/>
    </source>
</evidence>
<evidence type="ECO:0000256" key="1">
    <source>
        <dbReference type="ARBA" id="ARBA00003532"/>
    </source>
</evidence>
<dbReference type="EMBL" id="FUWM01000006">
    <property type="protein sequence ID" value="SJZ44432.1"/>
    <property type="molecule type" value="Genomic_DNA"/>
</dbReference>
<feature type="domain" description="4Fe-4S ferredoxin-type" evidence="7">
    <location>
        <begin position="313"/>
        <end position="342"/>
    </location>
</feature>
<keyword evidence="9" id="KW-1185">Reference proteome</keyword>
<dbReference type="Proteomes" id="UP000190625">
    <property type="component" value="Unassembled WGS sequence"/>
</dbReference>
<evidence type="ECO:0000313" key="9">
    <source>
        <dbReference type="Proteomes" id="UP000190625"/>
    </source>
</evidence>
<gene>
    <name evidence="8" type="ORF">SAMN02745118_00868</name>
</gene>
<dbReference type="GO" id="GO:0051539">
    <property type="term" value="F:4 iron, 4 sulfur cluster binding"/>
    <property type="evidence" value="ECO:0007669"/>
    <property type="project" value="UniProtKB-KW"/>
</dbReference>
<dbReference type="Pfam" id="PF13237">
    <property type="entry name" value="Fer4_10"/>
    <property type="match status" value="1"/>
</dbReference>
<dbReference type="InterPro" id="IPR050157">
    <property type="entry name" value="PSI_iron-sulfur_center"/>
</dbReference>
<dbReference type="STRING" id="142842.SAMN02745118_00868"/>
<dbReference type="PROSITE" id="PS00198">
    <property type="entry name" value="4FE4S_FER_1"/>
    <property type="match status" value="1"/>
</dbReference>
<evidence type="ECO:0000256" key="5">
    <source>
        <dbReference type="ARBA" id="ARBA00023004"/>
    </source>
</evidence>
<keyword evidence="5" id="KW-0408">Iron</keyword>
<evidence type="ECO:0000313" key="8">
    <source>
        <dbReference type="EMBL" id="SJZ44432.1"/>
    </source>
</evidence>
<evidence type="ECO:0000259" key="7">
    <source>
        <dbReference type="PROSITE" id="PS51379"/>
    </source>
</evidence>
<dbReference type="GO" id="GO:0046872">
    <property type="term" value="F:metal ion binding"/>
    <property type="evidence" value="ECO:0007669"/>
    <property type="project" value="UniProtKB-KW"/>
</dbReference>
<accession>A0A1T4KPU6</accession>
<evidence type="ECO:0000256" key="4">
    <source>
        <dbReference type="ARBA" id="ARBA00022723"/>
    </source>
</evidence>
<dbReference type="InterPro" id="IPR007160">
    <property type="entry name" value="DUF362"/>
</dbReference>
<reference evidence="9" key="1">
    <citation type="submission" date="2017-02" db="EMBL/GenBank/DDBJ databases">
        <authorList>
            <person name="Varghese N."/>
            <person name="Submissions S."/>
        </authorList>
    </citation>
    <scope>NUCLEOTIDE SEQUENCE [LARGE SCALE GENOMIC DNA]</scope>
    <source>
        <strain evidence="9">ATCC BAA-73</strain>
    </source>
</reference>
<sequence>MSSVASISCSKYEEKLVTEAVRKAMDELGGLERLISKNDRVLIKPNLLSPKAPEQAITTHPLVLKAVIQLVQETGATPVVGESSGGFLAEKSLTAAAFEKTGMKSVCEELDVEFINFDRVETKLVSNVGNTISDFNLPIPLLEADFIISLPKLKTHSLTLFTGAIKNMYGVIPGLKKMEYHREFPNPNRFAEVIVDIFATVKPDLAIMDGVIGLAGDGPGSAGVPCAVGTILASTDLVALDTVAAKYLGYDDNQVQISNIAAKRGLGRANLNRIEITGNFVQLEYKQYDLPSNAFLSHLPNFILKPFLQLMMSKPIIDQQECTKCRTCLKSCPQLVIEEIDDGDTVHLEIDEANCIKCLCCQEVCPYNAIDLKENFLVKFLRYL</sequence>
<dbReference type="Gene3D" id="3.30.70.20">
    <property type="match status" value="1"/>
</dbReference>
<keyword evidence="6" id="KW-0411">Iron-sulfur</keyword>
<protein>
    <recommendedName>
        <fullName evidence="2">Ferredoxin</fullName>
    </recommendedName>
</protein>
<keyword evidence="4" id="KW-0479">Metal-binding</keyword>
<dbReference type="PANTHER" id="PTHR24960">
    <property type="entry name" value="PHOTOSYSTEM I IRON-SULFUR CENTER-RELATED"/>
    <property type="match status" value="1"/>
</dbReference>
<dbReference type="RefSeq" id="WP_078809358.1">
    <property type="nucleotide sequence ID" value="NZ_FUWM01000006.1"/>
</dbReference>
<name>A0A1T4KPU6_9FIRM</name>
<keyword evidence="3" id="KW-0004">4Fe-4S</keyword>